<accession>A0AA36CZR3</accession>
<dbReference type="PROSITE" id="PS50030">
    <property type="entry name" value="UBA"/>
    <property type="match status" value="1"/>
</dbReference>
<evidence type="ECO:0000259" key="2">
    <source>
        <dbReference type="PROSITE" id="PS50030"/>
    </source>
</evidence>
<dbReference type="InterPro" id="IPR015940">
    <property type="entry name" value="UBA"/>
</dbReference>
<dbReference type="Proteomes" id="UP001177023">
    <property type="component" value="Unassembled WGS sequence"/>
</dbReference>
<organism evidence="3 4">
    <name type="scientific">Mesorhabditis spiculigera</name>
    <dbReference type="NCBI Taxonomy" id="96644"/>
    <lineage>
        <taxon>Eukaryota</taxon>
        <taxon>Metazoa</taxon>
        <taxon>Ecdysozoa</taxon>
        <taxon>Nematoda</taxon>
        <taxon>Chromadorea</taxon>
        <taxon>Rhabditida</taxon>
        <taxon>Rhabditina</taxon>
        <taxon>Rhabditomorpha</taxon>
        <taxon>Rhabditoidea</taxon>
        <taxon>Rhabditidae</taxon>
        <taxon>Mesorhabditinae</taxon>
        <taxon>Mesorhabditis</taxon>
    </lineage>
</organism>
<comment type="caution">
    <text evidence="3">The sequence shown here is derived from an EMBL/GenBank/DDBJ whole genome shotgun (WGS) entry which is preliminary data.</text>
</comment>
<keyword evidence="4" id="KW-1185">Reference proteome</keyword>
<dbReference type="Gene3D" id="1.10.8.10">
    <property type="entry name" value="DNA helicase RuvA subunit, C-terminal domain"/>
    <property type="match status" value="1"/>
</dbReference>
<feature type="region of interest" description="Disordered" evidence="1">
    <location>
        <begin position="228"/>
        <end position="247"/>
    </location>
</feature>
<evidence type="ECO:0000313" key="3">
    <source>
        <dbReference type="EMBL" id="CAJ0578340.1"/>
    </source>
</evidence>
<feature type="compositionally biased region" description="Pro residues" evidence="1">
    <location>
        <begin position="232"/>
        <end position="247"/>
    </location>
</feature>
<feature type="non-terminal residue" evidence="3">
    <location>
        <position position="296"/>
    </location>
</feature>
<sequence>MVNLYDGSTKHVVELSEITERTAGEIIGQIDNDQTKNSKVLSYMGRRLPEDFRLSELNLAESATLRIINTPVQAPEEVHDRKEIEQVAGWFHKMRAEHMLHVFRAFEAKMKEGTYLKEQLKENPALSKDPEAQAILGDFDLLQTYFDPQNPLVDWLSKHPALVVSARAIVKAAFGAAKSYPRGSSTLPPAPPAAALPQITSEQLRQAMQQAFAGGVQGANPLAQAFANLSNPAPPAPAAPEVQRPPAPETYTTQLAQLNEFGFNDLAQNMQALQLADGVVEMALEILVAMREAEND</sequence>
<gene>
    <name evidence="3" type="ORF">MSPICULIGERA_LOCUS16598</name>
</gene>
<proteinExistence type="predicted"/>
<dbReference type="AlphaFoldDB" id="A0AA36CZR3"/>
<dbReference type="InterPro" id="IPR009060">
    <property type="entry name" value="UBA-like_sf"/>
</dbReference>
<protein>
    <recommendedName>
        <fullName evidence="2">UBA domain-containing protein</fullName>
    </recommendedName>
</protein>
<dbReference type="EMBL" id="CATQJA010002653">
    <property type="protein sequence ID" value="CAJ0578340.1"/>
    <property type="molecule type" value="Genomic_DNA"/>
</dbReference>
<evidence type="ECO:0000256" key="1">
    <source>
        <dbReference type="SAM" id="MobiDB-lite"/>
    </source>
</evidence>
<reference evidence="3" key="1">
    <citation type="submission" date="2023-06" db="EMBL/GenBank/DDBJ databases">
        <authorList>
            <person name="Delattre M."/>
        </authorList>
    </citation>
    <scope>NUCLEOTIDE SEQUENCE</scope>
    <source>
        <strain evidence="3">AF72</strain>
    </source>
</reference>
<evidence type="ECO:0000313" key="4">
    <source>
        <dbReference type="Proteomes" id="UP001177023"/>
    </source>
</evidence>
<feature type="domain" description="UBA" evidence="2">
    <location>
        <begin position="246"/>
        <end position="290"/>
    </location>
</feature>
<name>A0AA36CZR3_9BILA</name>
<dbReference type="SUPFAM" id="SSF46934">
    <property type="entry name" value="UBA-like"/>
    <property type="match status" value="1"/>
</dbReference>